<evidence type="ECO:0000313" key="1">
    <source>
        <dbReference type="EMBL" id="VEI18003.1"/>
    </source>
</evidence>
<gene>
    <name evidence="1" type="ORF">NCTC10951_02483</name>
</gene>
<name>A0A448PNM0_ACTVI</name>
<protein>
    <submittedName>
        <fullName evidence="1">Uncharacterized protein</fullName>
    </submittedName>
</protein>
<organism evidence="1 2">
    <name type="scientific">Actinomyces viscosus</name>
    <dbReference type="NCBI Taxonomy" id="1656"/>
    <lineage>
        <taxon>Bacteria</taxon>
        <taxon>Bacillati</taxon>
        <taxon>Actinomycetota</taxon>
        <taxon>Actinomycetes</taxon>
        <taxon>Actinomycetales</taxon>
        <taxon>Actinomycetaceae</taxon>
        <taxon>Actinomyces</taxon>
    </lineage>
</organism>
<accession>A0A448PNM0</accession>
<sequence length="89" mass="9899">MSIKTGYIQQFLLVYDRKRDELLSHESFGADITAAATAYRAAEIEYQDRPEMDIVLVGADSLETVKVTHSTYFSGAAARLLDEIRAGVQ</sequence>
<dbReference type="OrthoDB" id="4983072at2"/>
<dbReference type="RefSeq" id="WP_126414848.1">
    <property type="nucleotide sequence ID" value="NZ_JASPER010000008.1"/>
</dbReference>
<dbReference type="EMBL" id="LR134477">
    <property type="protein sequence ID" value="VEI18003.1"/>
    <property type="molecule type" value="Genomic_DNA"/>
</dbReference>
<proteinExistence type="predicted"/>
<evidence type="ECO:0000313" key="2">
    <source>
        <dbReference type="Proteomes" id="UP000268658"/>
    </source>
</evidence>
<dbReference type="AlphaFoldDB" id="A0A448PNM0"/>
<dbReference type="Proteomes" id="UP000268658">
    <property type="component" value="Chromosome"/>
</dbReference>
<dbReference type="KEGG" id="avc:NCTC10951_02483"/>
<reference evidence="1 2" key="1">
    <citation type="submission" date="2018-12" db="EMBL/GenBank/DDBJ databases">
        <authorList>
            <consortium name="Pathogen Informatics"/>
        </authorList>
    </citation>
    <scope>NUCLEOTIDE SEQUENCE [LARGE SCALE GENOMIC DNA]</scope>
    <source>
        <strain evidence="1 2">NCTC10951</strain>
    </source>
</reference>